<proteinExistence type="predicted"/>
<evidence type="ECO:0000313" key="4">
    <source>
        <dbReference type="Proteomes" id="UP000321917"/>
    </source>
</evidence>
<protein>
    <submittedName>
        <fullName evidence="2">Uncharacterized protein</fullName>
    </submittedName>
</protein>
<accession>A0A5C6QKD0</accession>
<dbReference type="Proteomes" id="UP000321917">
    <property type="component" value="Unassembled WGS sequence"/>
</dbReference>
<name>A0A5C6QKD0_9GAMM</name>
<sequence>MNKLSKGLTFSIILHIILLVIFTQPFSPSQLKTVEKHASVKPIQARLYFPSQQKEQVTLVPKKGSLAIVEDLPVAEKLVSNKLAKKIPPTKIQPAKPSKQPNDKNALTRKILGKKIGKTSLDKLRQRLHKQIIENAANDNLNKFLTDKRTIDRSITKYNQLALATAKIKEVDCNNSTFNSAVKAMSSLLGGSIKCNSIPNLKGFLNKSTGQAEKKTQKNQ</sequence>
<evidence type="ECO:0000313" key="1">
    <source>
        <dbReference type="EMBL" id="TWX59697.1"/>
    </source>
</evidence>
<organism evidence="2 4">
    <name type="scientific">Colwellia hornerae</name>
    <dbReference type="NCBI Taxonomy" id="89402"/>
    <lineage>
        <taxon>Bacteria</taxon>
        <taxon>Pseudomonadati</taxon>
        <taxon>Pseudomonadota</taxon>
        <taxon>Gammaproteobacteria</taxon>
        <taxon>Alteromonadales</taxon>
        <taxon>Colwelliaceae</taxon>
        <taxon>Colwellia</taxon>
    </lineage>
</organism>
<keyword evidence="3" id="KW-1185">Reference proteome</keyword>
<gene>
    <name evidence="1" type="ORF">ESZ26_09690</name>
    <name evidence="2" type="ORF">ESZ27_05690</name>
</gene>
<dbReference type="RefSeq" id="WP_146796975.1">
    <property type="nucleotide sequence ID" value="NZ_VOLP01000002.1"/>
</dbReference>
<evidence type="ECO:0000313" key="2">
    <source>
        <dbReference type="EMBL" id="TWX69424.1"/>
    </source>
</evidence>
<dbReference type="AlphaFoldDB" id="A0A5C6QKD0"/>
<reference evidence="2 4" key="1">
    <citation type="submission" date="2019-07" db="EMBL/GenBank/DDBJ databases">
        <title>Genomes of sea-ice associated Colwellia species.</title>
        <authorList>
            <person name="Bowman J.P."/>
        </authorList>
    </citation>
    <scope>NUCLEOTIDE SEQUENCE [LARGE SCALE GENOMIC DNA]</scope>
    <source>
        <strain evidence="1 3">ACAM 607</strain>
        <strain evidence="2 4">IC036</strain>
    </source>
</reference>
<dbReference type="Proteomes" id="UP000321525">
    <property type="component" value="Unassembled WGS sequence"/>
</dbReference>
<dbReference type="OrthoDB" id="9951081at2"/>
<comment type="caution">
    <text evidence="2">The sequence shown here is derived from an EMBL/GenBank/DDBJ whole genome shotgun (WGS) entry which is preliminary data.</text>
</comment>
<evidence type="ECO:0000313" key="3">
    <source>
        <dbReference type="Proteomes" id="UP000321525"/>
    </source>
</evidence>
<dbReference type="EMBL" id="VOLQ01000007">
    <property type="protein sequence ID" value="TWX69424.1"/>
    <property type="molecule type" value="Genomic_DNA"/>
</dbReference>
<dbReference type="EMBL" id="VOLR01000011">
    <property type="protein sequence ID" value="TWX59697.1"/>
    <property type="molecule type" value="Genomic_DNA"/>
</dbReference>